<feature type="transmembrane region" description="Helical" evidence="1">
    <location>
        <begin position="437"/>
        <end position="454"/>
    </location>
</feature>
<keyword evidence="3" id="KW-1185">Reference proteome</keyword>
<feature type="transmembrane region" description="Helical" evidence="1">
    <location>
        <begin position="74"/>
        <end position="94"/>
    </location>
</feature>
<protein>
    <recommendedName>
        <fullName evidence="4">Glycosyltransferase RgtA/B/C/D-like domain-containing protein</fullName>
    </recommendedName>
</protein>
<dbReference type="AlphaFoldDB" id="A0A4S3TPN7"/>
<feature type="transmembrane region" description="Helical" evidence="1">
    <location>
        <begin position="227"/>
        <end position="260"/>
    </location>
</feature>
<reference evidence="2 3" key="1">
    <citation type="submission" date="2018-10" db="EMBL/GenBank/DDBJ databases">
        <title>Natronolimnobius sp. XQ-INN 246 isolated from Inner Mongolia Autonomous Region of China.</title>
        <authorList>
            <person name="Xue Q."/>
        </authorList>
    </citation>
    <scope>NUCLEOTIDE SEQUENCE [LARGE SCALE GENOMIC DNA]</scope>
    <source>
        <strain evidence="2 3">XQ-INN 246</strain>
    </source>
</reference>
<feature type="transmembrane region" description="Helical" evidence="1">
    <location>
        <begin position="376"/>
        <end position="397"/>
    </location>
</feature>
<proteinExistence type="predicted"/>
<feature type="transmembrane region" description="Helical" evidence="1">
    <location>
        <begin position="44"/>
        <end position="62"/>
    </location>
</feature>
<feature type="transmembrane region" description="Helical" evidence="1">
    <location>
        <begin position="201"/>
        <end position="220"/>
    </location>
</feature>
<feature type="transmembrane region" description="Helical" evidence="1">
    <location>
        <begin position="177"/>
        <end position="195"/>
    </location>
</feature>
<dbReference type="EMBL" id="RBZW01000021">
    <property type="protein sequence ID" value="THE65145.1"/>
    <property type="molecule type" value="Genomic_DNA"/>
</dbReference>
<feature type="transmembrane region" description="Helical" evidence="1">
    <location>
        <begin position="334"/>
        <end position="355"/>
    </location>
</feature>
<dbReference type="Proteomes" id="UP000318864">
    <property type="component" value="Unassembled WGS sequence"/>
</dbReference>
<evidence type="ECO:0000256" key="1">
    <source>
        <dbReference type="SAM" id="Phobius"/>
    </source>
</evidence>
<keyword evidence="1" id="KW-0472">Membrane</keyword>
<gene>
    <name evidence="2" type="ORF">D8Y22_07945</name>
</gene>
<keyword evidence="1" id="KW-1133">Transmembrane helix</keyword>
<feature type="transmembrane region" description="Helical" evidence="1">
    <location>
        <begin position="146"/>
        <end position="165"/>
    </location>
</feature>
<comment type="caution">
    <text evidence="2">The sequence shown here is derived from an EMBL/GenBank/DDBJ whole genome shotgun (WGS) entry which is preliminary data.</text>
</comment>
<name>A0A4S3TPN7_9EURY</name>
<feature type="transmembrane region" description="Helical" evidence="1">
    <location>
        <begin position="12"/>
        <end position="32"/>
    </location>
</feature>
<sequence length="592" mass="65271">MDSGDRRYKSTIIACFFAGGVAAAVAVLNPATGYELNVYRETPLAFWVCLGTVLVLGTFVALSRLEAGRSNGLALGAVVYAVLLVVALPLLRGYHFLGEGDMMTHLGWTRELRAGARDGTELLYPGTHLFAYGLHQLSGIPIRTSLMLISTLFVGIFVLFVGLLVRRLDHRPGAMTLGVFFAAFLLPINHATIHVEASPRNFALFVIPLVLFTIALSVLEQSFRSRLLALVLCGVVLVLHPMFAVVLVFFLPVVGALLWAMTRLTATDRGDITALFRQSLVLGAVTWLWIRFESSFTNFVSGLAVYTVEGAETAGEVSQRGSSLGELGSSLGLLFLKLFSVSLVVSVVAAVYTLDRSVRLLWRRRTVPPRDAFRDITVVSAMVGLVPLGGAMVLFLVTNRVTMFFRFAGFVMVIVTIVGAIATRAYTVSRLPIDSRVVLVPCLLVFLVLSLGIVHPSGYIHQDTEHVTEADMNGYGTILEHEQTGIAYDHVRSHASRYGHAIHGPAERDRQEYYHDGVRRGGAPDHFAGQDLPALYPTDTYLLISAADERREQELYQGFRFTDDDFRYLEHDPNIHRIHSSGEFRAYYVDSQ</sequence>
<accession>A0A4S3TPN7</accession>
<evidence type="ECO:0000313" key="3">
    <source>
        <dbReference type="Proteomes" id="UP000318864"/>
    </source>
</evidence>
<evidence type="ECO:0008006" key="4">
    <source>
        <dbReference type="Google" id="ProtNLM"/>
    </source>
</evidence>
<dbReference type="RefSeq" id="WP_141464171.1">
    <property type="nucleotide sequence ID" value="NZ_RBZW01000021.1"/>
</dbReference>
<organism evidence="2 3">
    <name type="scientific">Salinadaptatus halalkaliphilus</name>
    <dbReference type="NCBI Taxonomy" id="2419781"/>
    <lineage>
        <taxon>Archaea</taxon>
        <taxon>Methanobacteriati</taxon>
        <taxon>Methanobacteriota</taxon>
        <taxon>Stenosarchaea group</taxon>
        <taxon>Halobacteria</taxon>
        <taxon>Halobacteriales</taxon>
        <taxon>Natrialbaceae</taxon>
        <taxon>Salinadaptatus</taxon>
    </lineage>
</organism>
<dbReference type="OrthoDB" id="137309at2157"/>
<feature type="transmembrane region" description="Helical" evidence="1">
    <location>
        <begin position="403"/>
        <end position="425"/>
    </location>
</feature>
<keyword evidence="1" id="KW-0812">Transmembrane</keyword>
<evidence type="ECO:0000313" key="2">
    <source>
        <dbReference type="EMBL" id="THE65145.1"/>
    </source>
</evidence>